<evidence type="ECO:0000313" key="1">
    <source>
        <dbReference type="EnsemblMetazoa" id="PPA34705.1"/>
    </source>
</evidence>
<protein>
    <submittedName>
        <fullName evidence="1">Uncharacterized protein</fullName>
    </submittedName>
</protein>
<accession>A0A2A6C806</accession>
<gene>
    <name evidence="1" type="primary">WBGene00273074</name>
</gene>
<reference evidence="1" key="2">
    <citation type="submission" date="2022-06" db="UniProtKB">
        <authorList>
            <consortium name="EnsemblMetazoa"/>
        </authorList>
    </citation>
    <scope>IDENTIFICATION</scope>
    <source>
        <strain evidence="1">PS312</strain>
    </source>
</reference>
<sequence>MVKKRDILMSDLTKNETTLANLPPDIIRLLIQQGGVEKVNRLMVVSRTWNAMVQEYLADRSTHRPLADVIIDNGGPQWHRKDVRVTVQLKCVDDSLHLKCALRGWKDERTASLIIHFQLTPPDQITYFSPTLQLLTLNTENDSIKIIIFYSLIVLGVCFFKFRVAFYFLLIALGTTLLWLWLKVDKEVSTHRRGLSRLFSRCASIERLIICELDRNTLNAVRSTLADVPVNHLILEGQKSDGKLRNQLIKMARTNKIKKLSLVVQKFEEKELRKFFLDSTQSVDELNIYENTGNTARIFGKHLEFWKKAAAEMSDGSFSVQVMNGEPMSGMEDNYQWRFKVTY</sequence>
<dbReference type="EnsemblMetazoa" id="PPA34705.1">
    <property type="protein sequence ID" value="PPA34705.1"/>
    <property type="gene ID" value="WBGene00273074"/>
</dbReference>
<evidence type="ECO:0000313" key="2">
    <source>
        <dbReference type="Proteomes" id="UP000005239"/>
    </source>
</evidence>
<keyword evidence="2" id="KW-1185">Reference proteome</keyword>
<accession>A0A8R1UQQ8</accession>
<reference evidence="2" key="1">
    <citation type="journal article" date="2008" name="Nat. Genet.">
        <title>The Pristionchus pacificus genome provides a unique perspective on nematode lifestyle and parasitism.</title>
        <authorList>
            <person name="Dieterich C."/>
            <person name="Clifton S.W."/>
            <person name="Schuster L.N."/>
            <person name="Chinwalla A."/>
            <person name="Delehaunty K."/>
            <person name="Dinkelacker I."/>
            <person name="Fulton L."/>
            <person name="Fulton R."/>
            <person name="Godfrey J."/>
            <person name="Minx P."/>
            <person name="Mitreva M."/>
            <person name="Roeseler W."/>
            <person name="Tian H."/>
            <person name="Witte H."/>
            <person name="Yang S.P."/>
            <person name="Wilson R.K."/>
            <person name="Sommer R.J."/>
        </authorList>
    </citation>
    <scope>NUCLEOTIDE SEQUENCE [LARGE SCALE GENOMIC DNA]</scope>
    <source>
        <strain evidence="2">PS312</strain>
    </source>
</reference>
<proteinExistence type="predicted"/>
<organism evidence="1 2">
    <name type="scientific">Pristionchus pacificus</name>
    <name type="common">Parasitic nematode worm</name>
    <dbReference type="NCBI Taxonomy" id="54126"/>
    <lineage>
        <taxon>Eukaryota</taxon>
        <taxon>Metazoa</taxon>
        <taxon>Ecdysozoa</taxon>
        <taxon>Nematoda</taxon>
        <taxon>Chromadorea</taxon>
        <taxon>Rhabditida</taxon>
        <taxon>Rhabditina</taxon>
        <taxon>Diplogasteromorpha</taxon>
        <taxon>Diplogasteroidea</taxon>
        <taxon>Neodiplogasteridae</taxon>
        <taxon>Pristionchus</taxon>
    </lineage>
</organism>
<dbReference type="AlphaFoldDB" id="A0A2A6C806"/>
<dbReference type="Proteomes" id="UP000005239">
    <property type="component" value="Unassembled WGS sequence"/>
</dbReference>
<name>A0A2A6C806_PRIPA</name>